<dbReference type="SUPFAM" id="SSF54631">
    <property type="entry name" value="CBS-domain pair"/>
    <property type="match status" value="1"/>
</dbReference>
<dbReference type="OrthoDB" id="110231at2"/>
<name>A0A2T0RTV0_9ACTN</name>
<feature type="compositionally biased region" description="Low complexity" evidence="2">
    <location>
        <begin position="255"/>
        <end position="277"/>
    </location>
</feature>
<feature type="transmembrane region" description="Helical" evidence="3">
    <location>
        <begin position="6"/>
        <end position="27"/>
    </location>
</feature>
<feature type="transmembrane region" description="Helical" evidence="3">
    <location>
        <begin position="98"/>
        <end position="119"/>
    </location>
</feature>
<dbReference type="PANTHER" id="PTHR43099:SF5">
    <property type="entry name" value="HLYC_CORC FAMILY TRANSPORTER"/>
    <property type="match status" value="1"/>
</dbReference>
<reference evidence="5 6" key="1">
    <citation type="submission" date="2018-03" db="EMBL/GenBank/DDBJ databases">
        <title>Genomic Encyclopedia of Archaeal and Bacterial Type Strains, Phase II (KMG-II): from individual species to whole genera.</title>
        <authorList>
            <person name="Goeker M."/>
        </authorList>
    </citation>
    <scope>NUCLEOTIDE SEQUENCE [LARGE SCALE GENOMIC DNA]</scope>
    <source>
        <strain evidence="5 6">DSM 45348</strain>
    </source>
</reference>
<proteinExistence type="predicted"/>
<dbReference type="InterPro" id="IPR051676">
    <property type="entry name" value="UPF0053_domain"/>
</dbReference>
<dbReference type="AlphaFoldDB" id="A0A2T0RTV0"/>
<accession>A0A2T0RTV0</accession>
<sequence length="374" mass="39519">MSTTWAVVFSFVLLAGNGFFVAAEFALVASKRYRLEHAATEGSRAARAALDGSRELSVMLAGAQLGITLCSLGLGALAEPAIEHLLHPLLHAAGLPDVPSTVIALVIALIVVTFLHLVLGEMMPKSWAITDPERSATLLALPFRAFVRLARPALLALNGLANLALKPFGVHPQDQLAQAHGPEEMNILLERSRAEGLIGAEQTELLTSMLQLQQMKVGDLLIPDDQLVTVRPDSSALEVEEASMRSGRSRLAVLAPSSRPASAASPSSPSRAPSASSGAADVVVGVVHVREAVRTTTAGASATAEDLMDPPFVVESNVAVTDAVTAMRAARAQLAMVTRRGERVGFVALEDLLEQVIGEFDDETDPVPVGRRMR</sequence>
<dbReference type="GO" id="GO:0016020">
    <property type="term" value="C:membrane"/>
    <property type="evidence" value="ECO:0007669"/>
    <property type="project" value="UniProtKB-UniRule"/>
</dbReference>
<comment type="caution">
    <text evidence="5">The sequence shown here is derived from an EMBL/GenBank/DDBJ whole genome shotgun (WGS) entry which is preliminary data.</text>
</comment>
<evidence type="ECO:0000313" key="6">
    <source>
        <dbReference type="Proteomes" id="UP000239209"/>
    </source>
</evidence>
<evidence type="ECO:0000256" key="2">
    <source>
        <dbReference type="SAM" id="MobiDB-lite"/>
    </source>
</evidence>
<organism evidence="5 6">
    <name type="scientific">Pseudosporangium ferrugineum</name>
    <dbReference type="NCBI Taxonomy" id="439699"/>
    <lineage>
        <taxon>Bacteria</taxon>
        <taxon>Bacillati</taxon>
        <taxon>Actinomycetota</taxon>
        <taxon>Actinomycetes</taxon>
        <taxon>Micromonosporales</taxon>
        <taxon>Micromonosporaceae</taxon>
        <taxon>Pseudosporangium</taxon>
    </lineage>
</organism>
<gene>
    <name evidence="5" type="ORF">CLV70_11326</name>
</gene>
<feature type="transmembrane region" description="Helical" evidence="3">
    <location>
        <begin position="56"/>
        <end position="78"/>
    </location>
</feature>
<feature type="domain" description="CNNM transmembrane" evidence="4">
    <location>
        <begin position="1"/>
        <end position="202"/>
    </location>
</feature>
<evidence type="ECO:0000259" key="4">
    <source>
        <dbReference type="PROSITE" id="PS51846"/>
    </source>
</evidence>
<feature type="region of interest" description="Disordered" evidence="2">
    <location>
        <begin position="248"/>
        <end position="277"/>
    </location>
</feature>
<dbReference type="PROSITE" id="PS51846">
    <property type="entry name" value="CNNM"/>
    <property type="match status" value="1"/>
</dbReference>
<dbReference type="InterPro" id="IPR002550">
    <property type="entry name" value="CNNM"/>
</dbReference>
<keyword evidence="1 3" id="KW-0812">Transmembrane</keyword>
<evidence type="ECO:0000256" key="3">
    <source>
        <dbReference type="SAM" id="Phobius"/>
    </source>
</evidence>
<evidence type="ECO:0000256" key="1">
    <source>
        <dbReference type="PROSITE-ProRule" id="PRU01193"/>
    </source>
</evidence>
<protein>
    <submittedName>
        <fullName evidence="5">CBS domain containing-hemolysin-like protein</fullName>
    </submittedName>
</protein>
<evidence type="ECO:0000313" key="5">
    <source>
        <dbReference type="EMBL" id="PRY24588.1"/>
    </source>
</evidence>
<keyword evidence="6" id="KW-1185">Reference proteome</keyword>
<dbReference type="PANTHER" id="PTHR43099">
    <property type="entry name" value="UPF0053 PROTEIN YRKA"/>
    <property type="match status" value="1"/>
</dbReference>
<keyword evidence="1 3" id="KW-1133">Transmembrane helix</keyword>
<dbReference type="Proteomes" id="UP000239209">
    <property type="component" value="Unassembled WGS sequence"/>
</dbReference>
<dbReference type="Pfam" id="PF01595">
    <property type="entry name" value="CNNM"/>
    <property type="match status" value="1"/>
</dbReference>
<dbReference type="Gene3D" id="3.10.580.10">
    <property type="entry name" value="CBS-domain"/>
    <property type="match status" value="1"/>
</dbReference>
<dbReference type="InterPro" id="IPR046342">
    <property type="entry name" value="CBS_dom_sf"/>
</dbReference>
<keyword evidence="1 3" id="KW-0472">Membrane</keyword>
<dbReference type="EMBL" id="PVZG01000013">
    <property type="protein sequence ID" value="PRY24588.1"/>
    <property type="molecule type" value="Genomic_DNA"/>
</dbReference>
<dbReference type="RefSeq" id="WP_106129093.1">
    <property type="nucleotide sequence ID" value="NZ_PVZG01000013.1"/>
</dbReference>